<keyword evidence="3" id="KW-1185">Reference proteome</keyword>
<name>A0ABQ9GL70_9NEOP</name>
<reference evidence="2 3" key="1">
    <citation type="submission" date="2023-02" db="EMBL/GenBank/DDBJ databases">
        <title>LHISI_Scaffold_Assembly.</title>
        <authorList>
            <person name="Stuart O.P."/>
            <person name="Cleave R."/>
            <person name="Magrath M.J.L."/>
            <person name="Mikheyev A.S."/>
        </authorList>
    </citation>
    <scope>NUCLEOTIDE SEQUENCE [LARGE SCALE GENOMIC DNA]</scope>
    <source>
        <strain evidence="2">Daus_M_001</strain>
        <tissue evidence="2">Leg muscle</tissue>
    </source>
</reference>
<feature type="region of interest" description="Disordered" evidence="1">
    <location>
        <begin position="303"/>
        <end position="327"/>
    </location>
</feature>
<feature type="compositionally biased region" description="Basic and acidic residues" evidence="1">
    <location>
        <begin position="265"/>
        <end position="277"/>
    </location>
</feature>
<organism evidence="2 3">
    <name type="scientific">Dryococelus australis</name>
    <dbReference type="NCBI Taxonomy" id="614101"/>
    <lineage>
        <taxon>Eukaryota</taxon>
        <taxon>Metazoa</taxon>
        <taxon>Ecdysozoa</taxon>
        <taxon>Arthropoda</taxon>
        <taxon>Hexapoda</taxon>
        <taxon>Insecta</taxon>
        <taxon>Pterygota</taxon>
        <taxon>Neoptera</taxon>
        <taxon>Polyneoptera</taxon>
        <taxon>Phasmatodea</taxon>
        <taxon>Verophasmatodea</taxon>
        <taxon>Anareolatae</taxon>
        <taxon>Phasmatidae</taxon>
        <taxon>Eurycanthinae</taxon>
        <taxon>Dryococelus</taxon>
    </lineage>
</organism>
<protein>
    <submittedName>
        <fullName evidence="2">Uncharacterized protein</fullName>
    </submittedName>
</protein>
<sequence>MRQTTLDKRLSCPGQAKTTLADVPPSANNDEEDLNEVTGEFTELVCVRKRNVSESKQFSLTAPSTPGGEKDRNLLKRGTTASFAFRDFKNHGKRDGVTGSLTHVFPPASSKFYDCATWLARHQTAAGCARSISSLTGHSPRLLDSPASSCGANRKQPLAFIGERSCNIFLSPASDAILHEFASKLWRVGAATAHERVKTSYSPFTVTSNFSEDLLKFYFQDIPPLHANEAYPEFGGVGDKCSMYINENVRVGELRAKVLSLRRGDREYPEKSHRREASSSTIPTFENPGVNPPGIGPGSPWREASALATGPPLPQITRCKGRSTRQQRDTELVDTTAMKVRVERDDERLLAGARFVIAFVPPRQQYTSVAKRRILFGTARNTDVASARTQLNVSNNRLSGLHKVD</sequence>
<feature type="region of interest" description="Disordered" evidence="1">
    <location>
        <begin position="265"/>
        <end position="291"/>
    </location>
</feature>
<evidence type="ECO:0000313" key="3">
    <source>
        <dbReference type="Proteomes" id="UP001159363"/>
    </source>
</evidence>
<evidence type="ECO:0000313" key="2">
    <source>
        <dbReference type="EMBL" id="KAJ8872773.1"/>
    </source>
</evidence>
<dbReference type="EMBL" id="JARBHB010000011">
    <property type="protein sequence ID" value="KAJ8872773.1"/>
    <property type="molecule type" value="Genomic_DNA"/>
</dbReference>
<proteinExistence type="predicted"/>
<gene>
    <name evidence="2" type="ORF">PR048_026389</name>
</gene>
<accession>A0ABQ9GL70</accession>
<dbReference type="Proteomes" id="UP001159363">
    <property type="component" value="Chromosome 10"/>
</dbReference>
<evidence type="ECO:0000256" key="1">
    <source>
        <dbReference type="SAM" id="MobiDB-lite"/>
    </source>
</evidence>
<comment type="caution">
    <text evidence="2">The sequence shown here is derived from an EMBL/GenBank/DDBJ whole genome shotgun (WGS) entry which is preliminary data.</text>
</comment>